<dbReference type="Pfam" id="PF13418">
    <property type="entry name" value="Beta-prop_TYW4"/>
    <property type="match status" value="1"/>
</dbReference>
<evidence type="ECO:0000256" key="9">
    <source>
        <dbReference type="ARBA" id="ARBA00022691"/>
    </source>
</evidence>
<evidence type="ECO:0000256" key="4">
    <source>
        <dbReference type="ARBA" id="ARBA00012155"/>
    </source>
</evidence>
<evidence type="ECO:0000313" key="18">
    <source>
        <dbReference type="Proteomes" id="UP001365542"/>
    </source>
</evidence>
<comment type="catalytic activity">
    <reaction evidence="1">
        <text>7-[(3S)-3-amino-3-carboxypropyl]wyosine(37) in tRNA(Phe) + S-adenosyl-L-methionine = 7-[(3S)-(3-amino-3-methoxycarbonyl)propyl]wyosine(37) in tRNA(Phe) + S-adenosyl-L-homocysteine</text>
        <dbReference type="Rhea" id="RHEA:36903"/>
        <dbReference type="Rhea" id="RHEA-COMP:10379"/>
        <dbReference type="Rhea" id="RHEA-COMP:11844"/>
        <dbReference type="ChEBI" id="CHEBI:57856"/>
        <dbReference type="ChEBI" id="CHEBI:59789"/>
        <dbReference type="ChEBI" id="CHEBI:73543"/>
        <dbReference type="ChEBI" id="CHEBI:74275"/>
        <dbReference type="EC" id="2.1.1.290"/>
    </reaction>
</comment>
<evidence type="ECO:0000256" key="2">
    <source>
        <dbReference type="ARBA" id="ARBA00004797"/>
    </source>
</evidence>
<dbReference type="GO" id="GO:0008175">
    <property type="term" value="F:tRNA methyltransferase activity"/>
    <property type="evidence" value="ECO:0007669"/>
    <property type="project" value="TreeGrafter"/>
</dbReference>
<name>A0AAV9XDP0_9PEZI</name>
<dbReference type="SUPFAM" id="SSF51197">
    <property type="entry name" value="Clavaminate synthase-like"/>
    <property type="match status" value="1"/>
</dbReference>
<dbReference type="Pfam" id="PF13621">
    <property type="entry name" value="Cupin_8"/>
    <property type="match status" value="1"/>
</dbReference>
<evidence type="ECO:0000256" key="3">
    <source>
        <dbReference type="ARBA" id="ARBA00010703"/>
    </source>
</evidence>
<keyword evidence="18" id="KW-1185">Reference proteome</keyword>
<dbReference type="AlphaFoldDB" id="A0AAV9XDP0"/>
<comment type="pathway">
    <text evidence="2">tRNA modification; wybutosine-tRNA(Phe) biosynthesis.</text>
</comment>
<evidence type="ECO:0000256" key="13">
    <source>
        <dbReference type="ARBA" id="ARBA00030231"/>
    </source>
</evidence>
<evidence type="ECO:0000256" key="14">
    <source>
        <dbReference type="ARBA" id="ARBA00030847"/>
    </source>
</evidence>
<gene>
    <name evidence="17" type="primary">PPM2</name>
    <name evidence="17" type="ORF">TWF694_009978</name>
</gene>
<dbReference type="InterPro" id="IPR003347">
    <property type="entry name" value="JmjC_dom"/>
</dbReference>
<evidence type="ECO:0000256" key="12">
    <source>
        <dbReference type="ARBA" id="ARBA00029750"/>
    </source>
</evidence>
<evidence type="ECO:0000256" key="10">
    <source>
        <dbReference type="ARBA" id="ARBA00022694"/>
    </source>
</evidence>
<dbReference type="Gene3D" id="2.120.10.80">
    <property type="entry name" value="Kelch-type beta propeller"/>
    <property type="match status" value="1"/>
</dbReference>
<comment type="catalytic activity">
    <reaction evidence="15">
        <text>7-[(3S)-(3-amino-3-methoxycarbonyl)propyl]wyosine(37) in tRNA(Phe) + S-adenosyl-L-methionine + CO2 = wybutosine(37) in tRNA(Phe) + S-adenosyl-L-homocysteine + 2 H(+)</text>
        <dbReference type="Rhea" id="RHEA:37119"/>
        <dbReference type="Rhea" id="RHEA-COMP:11844"/>
        <dbReference type="Rhea" id="RHEA-COMP:11847"/>
        <dbReference type="ChEBI" id="CHEBI:15378"/>
        <dbReference type="ChEBI" id="CHEBI:16526"/>
        <dbReference type="ChEBI" id="CHEBI:57856"/>
        <dbReference type="ChEBI" id="CHEBI:59789"/>
        <dbReference type="ChEBI" id="CHEBI:73544"/>
        <dbReference type="ChEBI" id="CHEBI:74275"/>
        <dbReference type="EC" id="2.3.1.231"/>
    </reaction>
</comment>
<comment type="function">
    <text evidence="11">Probable S-adenosyl-L-methionine-dependent methyltransferase that acts as a component of the wybutosine biosynthesis pathway. Wybutosine is a hyper modified guanosine with a tricyclic base found at the 3'-position adjacent to the anticodon of eukaryotic phenylalanine tRNA. May methylate the carboxyl group of leucine residues to form alpha-leucine ester residues.</text>
</comment>
<organism evidence="17 18">
    <name type="scientific">Orbilia ellipsospora</name>
    <dbReference type="NCBI Taxonomy" id="2528407"/>
    <lineage>
        <taxon>Eukaryota</taxon>
        <taxon>Fungi</taxon>
        <taxon>Dikarya</taxon>
        <taxon>Ascomycota</taxon>
        <taxon>Pezizomycotina</taxon>
        <taxon>Orbiliomycetes</taxon>
        <taxon>Orbiliales</taxon>
        <taxon>Orbiliaceae</taxon>
        <taxon>Orbilia</taxon>
    </lineage>
</organism>
<dbReference type="Gene3D" id="3.40.50.150">
    <property type="entry name" value="Vaccinia Virus protein VP39"/>
    <property type="match status" value="1"/>
</dbReference>
<proteinExistence type="inferred from homology"/>
<dbReference type="EC" id="2.3.1.231" evidence="4"/>
<evidence type="ECO:0000256" key="8">
    <source>
        <dbReference type="ARBA" id="ARBA00022679"/>
    </source>
</evidence>
<dbReference type="GO" id="GO:0031591">
    <property type="term" value="P:wybutosine biosynthetic process"/>
    <property type="evidence" value="ECO:0007669"/>
    <property type="project" value="TreeGrafter"/>
</dbReference>
<evidence type="ECO:0000256" key="15">
    <source>
        <dbReference type="ARBA" id="ARBA00049250"/>
    </source>
</evidence>
<dbReference type="PANTHER" id="PTHR46529:SF1">
    <property type="entry name" value="TRNA WYBUTOSINE-SYNTHESIZING PROTEIN 4"/>
    <property type="match status" value="1"/>
</dbReference>
<dbReference type="Pfam" id="PF04072">
    <property type="entry name" value="LCM"/>
    <property type="match status" value="1"/>
</dbReference>
<keyword evidence="8" id="KW-0808">Transferase</keyword>
<sequence length="1009" mass="113033">MTLTSLNSKDMAPDPANAKTLEVITTAVAATNDSSIVSKRSVEKFYVPSRKDHLLRHFVPKFQRRSPLINRGYWLRMRLIREAVNQFLKTNGTTNKHVINLGCGFDPLPFHYLKDYPRVKFIDIDYSESIHRKCEIISSTPELYELLSDPVYNASSTPVILSSANYLAVGIDLRDLDQLNGFIQAQCHKNDELLFISEVAITYMPLKDADALIEWASKFENGRFVLVEQILPAGDRHPFASTMLSHFSKINSPLKNIGKYPTLPSQVQRFRSAGWTSINACDFYGAWCNLISEKEKSFVESVEAFDDEWSCGYRYQFPWGDNQEGSASLDSPTFCPVGAILTYHGTNESEFAIGRRKFGAAAVLSPTNTVYNGGMDNKTRSSFTLVLNHANKKTFQHGKAAGPSARVFHTLTTLEDDNAILIGGRGNPNEVFSDCWIYSDSSWRRVHDLPSGRYRHCAVLIFIHGECHVLVFGGRGNGGIVYDSWLLWSRDFGWRELPVFALIAPEARFSASLACFNSRTEGVLSGGLRSNGEIISDMWSWSLDQGNLQLCQWSSPKRPTYALHRAGAQIVTISDTKVLLCGGVTGRNCSPSDYSQSFFLIDSSNQGIQTLKPSLCNSNGGKPLILVGFSAIWRNKLLEILGGGIIAFSMGAFWNQGLGSLRLGDHPDSTGEDKPYLNSPSNISQVDLNKMINHPGNVEKYNITSHPLNIQAAIERNVPLIFEGLSFGRCISCWAPEYLKSAVGDSKEVTIHKAKIESVESNQGFSSIHLNFNAKNFTYERCPFSQLIDTIFDETPKELCYLRSVSSKPTKYPSMLGRDFPEIAQDFEIPDALSFIDKSLHSSPLRISSPGVGIWLHYDVCANFLFQILGKKRILLFPPSDVHRLDFPPGKTTSSIENIFENIPRGTNPKELIMSPGDILYIPPFWLHAVFPLEPCIAVNTFFYSFNNAFYSQGKDLYGNKDLKCYQEGRDMISDILQRFSGLESNIRQFYITRLGHELLEYAANLAEQ</sequence>
<reference evidence="17 18" key="1">
    <citation type="submission" date="2019-10" db="EMBL/GenBank/DDBJ databases">
        <authorList>
            <person name="Palmer J.M."/>
        </authorList>
    </citation>
    <scope>NUCLEOTIDE SEQUENCE [LARGE SCALE GENOMIC DNA]</scope>
    <source>
        <strain evidence="17 18">TWF694</strain>
    </source>
</reference>
<keyword evidence="9" id="KW-0949">S-adenosyl-L-methionine</keyword>
<keyword evidence="10" id="KW-0819">tRNA processing</keyword>
<feature type="domain" description="JmjC" evidence="16">
    <location>
        <begin position="818"/>
        <end position="960"/>
    </location>
</feature>
<dbReference type="InterPro" id="IPR029063">
    <property type="entry name" value="SAM-dependent_MTases_sf"/>
</dbReference>
<protein>
    <recommendedName>
        <fullName evidence="6">tRNA wybutosine-synthesizing protein 4</fullName>
        <ecNumber evidence="5">2.1.1.290</ecNumber>
        <ecNumber evidence="4">2.3.1.231</ecNumber>
    </recommendedName>
    <alternativeName>
        <fullName evidence="13">Leucine carboxyl methyltransferase 2</fullName>
    </alternativeName>
    <alternativeName>
        <fullName evidence="14">tRNA(Phe) (7-(3-amino-3-(methoxycarbonyl)propyl)wyosine(37)-N)-methoxycarbonyltransferase</fullName>
    </alternativeName>
    <alternativeName>
        <fullName evidence="12">tRNA(Phe) (7-(3-amino-3-carboxypropyl)wyosine(37)-O)-methyltransferase</fullName>
    </alternativeName>
</protein>
<dbReference type="GO" id="GO:0030488">
    <property type="term" value="P:tRNA methylation"/>
    <property type="evidence" value="ECO:0007669"/>
    <property type="project" value="TreeGrafter"/>
</dbReference>
<comment type="similarity">
    <text evidence="3">Belongs to the methyltransferase superfamily. LCMT family.</text>
</comment>
<dbReference type="InterPro" id="IPR041667">
    <property type="entry name" value="Cupin_8"/>
</dbReference>
<dbReference type="InterPro" id="IPR007213">
    <property type="entry name" value="Ppm1/Ppm2/Tcmp"/>
</dbReference>
<evidence type="ECO:0000313" key="17">
    <source>
        <dbReference type="EMBL" id="KAK6539786.1"/>
    </source>
</evidence>
<dbReference type="SMART" id="SM00558">
    <property type="entry name" value="JmjC"/>
    <property type="match status" value="1"/>
</dbReference>
<dbReference type="PROSITE" id="PS51184">
    <property type="entry name" value="JMJC"/>
    <property type="match status" value="1"/>
</dbReference>
<evidence type="ECO:0000256" key="5">
    <source>
        <dbReference type="ARBA" id="ARBA00012779"/>
    </source>
</evidence>
<comment type="caution">
    <text evidence="17">The sequence shown here is derived from an EMBL/GenBank/DDBJ whole genome shotgun (WGS) entry which is preliminary data.</text>
</comment>
<evidence type="ECO:0000259" key="16">
    <source>
        <dbReference type="PROSITE" id="PS51184"/>
    </source>
</evidence>
<evidence type="ECO:0000256" key="11">
    <source>
        <dbReference type="ARBA" id="ARBA00025588"/>
    </source>
</evidence>
<dbReference type="Gene3D" id="2.60.120.650">
    <property type="entry name" value="Cupin"/>
    <property type="match status" value="1"/>
</dbReference>
<dbReference type="SUPFAM" id="SSF53335">
    <property type="entry name" value="S-adenosyl-L-methionine-dependent methyltransferases"/>
    <property type="match status" value="1"/>
</dbReference>
<keyword evidence="7 17" id="KW-0489">Methyltransferase</keyword>
<dbReference type="SUPFAM" id="SSF117281">
    <property type="entry name" value="Kelch motif"/>
    <property type="match status" value="1"/>
</dbReference>
<dbReference type="Gene3D" id="6.10.140.1470">
    <property type="match status" value="1"/>
</dbReference>
<dbReference type="InterPro" id="IPR015915">
    <property type="entry name" value="Kelch-typ_b-propeller"/>
</dbReference>
<evidence type="ECO:0000256" key="7">
    <source>
        <dbReference type="ARBA" id="ARBA00022603"/>
    </source>
</evidence>
<evidence type="ECO:0000256" key="6">
    <source>
        <dbReference type="ARBA" id="ARBA00018045"/>
    </source>
</evidence>
<dbReference type="PANTHER" id="PTHR46529">
    <property type="entry name" value="TRNA WYBUTOSINE-SYNTHESIZING PROTEIN 4"/>
    <property type="match status" value="1"/>
</dbReference>
<evidence type="ECO:0000256" key="1">
    <source>
        <dbReference type="ARBA" id="ARBA00001806"/>
    </source>
</evidence>
<dbReference type="Proteomes" id="UP001365542">
    <property type="component" value="Unassembled WGS sequence"/>
</dbReference>
<dbReference type="EC" id="2.1.1.290" evidence="5"/>
<accession>A0AAV9XDP0</accession>
<dbReference type="EMBL" id="JAVHJO010000006">
    <property type="protein sequence ID" value="KAK6539786.1"/>
    <property type="molecule type" value="Genomic_DNA"/>
</dbReference>